<accession>A0A061IVB4</accession>
<evidence type="ECO:0000313" key="3">
    <source>
        <dbReference type="Proteomes" id="UP000031737"/>
    </source>
</evidence>
<evidence type="ECO:0000313" key="2">
    <source>
        <dbReference type="EMBL" id="ESL04987.1"/>
    </source>
</evidence>
<dbReference type="EMBL" id="AUPL01007675">
    <property type="protein sequence ID" value="ESL04987.1"/>
    <property type="molecule type" value="Genomic_DNA"/>
</dbReference>
<name>A0A061IVB4_TRYRA</name>
<dbReference type="AlphaFoldDB" id="A0A061IVB4"/>
<gene>
    <name evidence="2" type="ORF">TRSC58_07432</name>
</gene>
<protein>
    <submittedName>
        <fullName evidence="2">Uncharacterized protein</fullName>
    </submittedName>
</protein>
<comment type="caution">
    <text evidence="2">The sequence shown here is derived from an EMBL/GenBank/DDBJ whole genome shotgun (WGS) entry which is preliminary data.</text>
</comment>
<feature type="region of interest" description="Disordered" evidence="1">
    <location>
        <begin position="1"/>
        <end position="20"/>
    </location>
</feature>
<evidence type="ECO:0000256" key="1">
    <source>
        <dbReference type="SAM" id="MobiDB-lite"/>
    </source>
</evidence>
<dbReference type="VEuPathDB" id="TriTrypDB:TRSC58_07432"/>
<reference evidence="2 3" key="1">
    <citation type="submission" date="2013-07" db="EMBL/GenBank/DDBJ databases">
        <authorList>
            <person name="Stoco P.H."/>
            <person name="Wagner G."/>
            <person name="Gerber A."/>
            <person name="Zaha A."/>
            <person name="Thompson C."/>
            <person name="Bartholomeu D.C."/>
            <person name="Luckemeyer D.D."/>
            <person name="Bahia D."/>
            <person name="Loreto E."/>
            <person name="Prestes E.B."/>
            <person name="Lima F.M."/>
            <person name="Rodrigues-Luiz G."/>
            <person name="Vallejo G.A."/>
            <person name="Filho J.F."/>
            <person name="Monteiro K.M."/>
            <person name="Tyler K.M."/>
            <person name="de Almeida L.G."/>
            <person name="Ortiz M.F."/>
            <person name="Siervo M.A."/>
            <person name="de Moraes M.H."/>
            <person name="Cunha O.L."/>
            <person name="Mendonca-Neto R."/>
            <person name="Silva R."/>
            <person name="Teixeira S.M."/>
            <person name="Murta S.M."/>
            <person name="Sincero T.C."/>
            <person name="Mendes T.A."/>
            <person name="Urmenyi T.P."/>
            <person name="Silva V.G."/>
            <person name="da Rocha W.D."/>
            <person name="Andersson B."/>
            <person name="Romanha A.J."/>
            <person name="Steindel M."/>
            <person name="de Vasconcelos A.T."/>
            <person name="Grisard E.C."/>
        </authorList>
    </citation>
    <scope>NUCLEOTIDE SEQUENCE [LARGE SCALE GENOMIC DNA]</scope>
    <source>
        <strain evidence="2 3">SC58</strain>
    </source>
</reference>
<sequence length="123" mass="13593">MCESKKGGGGEGNEAEEEEKKSGGYLLELFSTQEQTNQKEEKKKTERADFWRQRRVLVCGGSHGPLHRRAFPSTLQCCRVLLVLLLPLATPSRAVVAGVVCAGRAPRVFFSCYSLLFLTLSVC</sequence>
<dbReference type="Proteomes" id="UP000031737">
    <property type="component" value="Unassembled WGS sequence"/>
</dbReference>
<organism evidence="2 3">
    <name type="scientific">Trypanosoma rangeli SC58</name>
    <dbReference type="NCBI Taxonomy" id="429131"/>
    <lineage>
        <taxon>Eukaryota</taxon>
        <taxon>Discoba</taxon>
        <taxon>Euglenozoa</taxon>
        <taxon>Kinetoplastea</taxon>
        <taxon>Metakinetoplastina</taxon>
        <taxon>Trypanosomatida</taxon>
        <taxon>Trypanosomatidae</taxon>
        <taxon>Trypanosoma</taxon>
        <taxon>Herpetosoma</taxon>
    </lineage>
</organism>
<proteinExistence type="predicted"/>
<keyword evidence="3" id="KW-1185">Reference proteome</keyword>